<comment type="similarity">
    <text evidence="1">Belongs to the cytochrome P450 family.</text>
</comment>
<dbReference type="GO" id="GO:0004497">
    <property type="term" value="F:monooxygenase activity"/>
    <property type="evidence" value="ECO:0007669"/>
    <property type="project" value="UniProtKB-KW"/>
</dbReference>
<evidence type="ECO:0000256" key="3">
    <source>
        <dbReference type="ARBA" id="ARBA00023002"/>
    </source>
</evidence>
<accession>A0A8H7TEE1</accession>
<keyword evidence="2 6" id="KW-0479">Metal-binding</keyword>
<name>A0A8H7TEE1_9HELO</name>
<dbReference type="GO" id="GO:0016705">
    <property type="term" value="F:oxidoreductase activity, acting on paired donors, with incorporation or reduction of molecular oxygen"/>
    <property type="evidence" value="ECO:0007669"/>
    <property type="project" value="InterPro"/>
</dbReference>
<dbReference type="SUPFAM" id="SSF48264">
    <property type="entry name" value="Cytochrome P450"/>
    <property type="match status" value="1"/>
</dbReference>
<keyword evidence="4 6" id="KW-0408">Iron</keyword>
<evidence type="ECO:0000256" key="4">
    <source>
        <dbReference type="ARBA" id="ARBA00023004"/>
    </source>
</evidence>
<dbReference type="InterPro" id="IPR050364">
    <property type="entry name" value="Cytochrome_P450_fung"/>
</dbReference>
<sequence length="434" mass="48894">MIVLNSRRAVHELIDKRSAIYSLRPLDAQFKATARDDNIASMDMDAVWRAQRKITSRFFAPAKLDEDLAKISEAERTAFMHDLLIDPEVFRTHLNRATASFSSIALFGQRATSMDDFWATGAYEAMEAVNAALNPGSYPPVEQSHSANGYPSHGAAGLHAQRLAGVYRLAFGPKPGSVLRLDVTRETSEYPAFQGTKLANFVGALMPAAAETSALTMRTSFLFLATHPWVQDKAQKELDVLCGVERMPNFSDFKDLQYINCIIKEGLRIRPVVPTGFPHRYTEDNWYDGMLIPRDATVMIPGWALSHSQYENADAYDPDRYLKHPGSATEYAASSDYQNRDHYAYGAGRRICAGIHLAERAQWRMLARLLWAFCIEHALDANGEKIPIDTETYKEKLITGLKPFKVRFTPRSQEHVQVIEKELEAVSSLLKKWE</sequence>
<dbReference type="PANTHER" id="PTHR46300">
    <property type="entry name" value="P450, PUTATIVE (EUROFUNG)-RELATED-RELATED"/>
    <property type="match status" value="1"/>
</dbReference>
<keyword evidence="8" id="KW-1185">Reference proteome</keyword>
<keyword evidence="3" id="KW-0560">Oxidoreductase</keyword>
<dbReference type="InterPro" id="IPR002401">
    <property type="entry name" value="Cyt_P450_E_grp-I"/>
</dbReference>
<dbReference type="EMBL" id="JAFJYH010000137">
    <property type="protein sequence ID" value="KAG4418117.1"/>
    <property type="molecule type" value="Genomic_DNA"/>
</dbReference>
<dbReference type="Gene3D" id="1.10.630.10">
    <property type="entry name" value="Cytochrome P450"/>
    <property type="match status" value="1"/>
</dbReference>
<dbReference type="GO" id="GO:0020037">
    <property type="term" value="F:heme binding"/>
    <property type="evidence" value="ECO:0007669"/>
    <property type="project" value="InterPro"/>
</dbReference>
<dbReference type="PRINTS" id="PR00463">
    <property type="entry name" value="EP450I"/>
</dbReference>
<proteinExistence type="inferred from homology"/>
<comment type="cofactor">
    <cofactor evidence="6">
        <name>heme</name>
        <dbReference type="ChEBI" id="CHEBI:30413"/>
    </cofactor>
</comment>
<evidence type="ECO:0000313" key="8">
    <source>
        <dbReference type="Proteomes" id="UP000664132"/>
    </source>
</evidence>
<dbReference type="AlphaFoldDB" id="A0A8H7TEE1"/>
<gene>
    <name evidence="7" type="ORF">IFR04_008778</name>
</gene>
<dbReference type="InterPro" id="IPR001128">
    <property type="entry name" value="Cyt_P450"/>
</dbReference>
<evidence type="ECO:0000256" key="1">
    <source>
        <dbReference type="ARBA" id="ARBA00010617"/>
    </source>
</evidence>
<keyword evidence="6" id="KW-0349">Heme</keyword>
<comment type="caution">
    <text evidence="7">The sequence shown here is derived from an EMBL/GenBank/DDBJ whole genome shotgun (WGS) entry which is preliminary data.</text>
</comment>
<keyword evidence="5" id="KW-0503">Monooxygenase</keyword>
<dbReference type="PANTHER" id="PTHR46300:SF2">
    <property type="entry name" value="CYTOCHROME P450 MONOOXYGENASE ALNH-RELATED"/>
    <property type="match status" value="1"/>
</dbReference>
<protein>
    <recommendedName>
        <fullName evidence="9">Cytochrome P450</fullName>
    </recommendedName>
</protein>
<evidence type="ECO:0000313" key="7">
    <source>
        <dbReference type="EMBL" id="KAG4418117.1"/>
    </source>
</evidence>
<reference evidence="7" key="1">
    <citation type="submission" date="2021-02" db="EMBL/GenBank/DDBJ databases">
        <title>Genome sequence Cadophora malorum strain M34.</title>
        <authorList>
            <person name="Stefanovic E."/>
            <person name="Vu D."/>
            <person name="Scully C."/>
            <person name="Dijksterhuis J."/>
            <person name="Roader J."/>
            <person name="Houbraken J."/>
        </authorList>
    </citation>
    <scope>NUCLEOTIDE SEQUENCE</scope>
    <source>
        <strain evidence="7">M34</strain>
    </source>
</reference>
<feature type="binding site" description="axial binding residue" evidence="6">
    <location>
        <position position="352"/>
    </location>
    <ligand>
        <name>heme</name>
        <dbReference type="ChEBI" id="CHEBI:30413"/>
    </ligand>
    <ligandPart>
        <name>Fe</name>
        <dbReference type="ChEBI" id="CHEBI:18248"/>
    </ligandPart>
</feature>
<evidence type="ECO:0008006" key="9">
    <source>
        <dbReference type="Google" id="ProtNLM"/>
    </source>
</evidence>
<evidence type="ECO:0000256" key="2">
    <source>
        <dbReference type="ARBA" id="ARBA00022723"/>
    </source>
</evidence>
<evidence type="ECO:0000256" key="6">
    <source>
        <dbReference type="PIRSR" id="PIRSR602401-1"/>
    </source>
</evidence>
<dbReference type="OrthoDB" id="1055148at2759"/>
<dbReference type="Pfam" id="PF00067">
    <property type="entry name" value="p450"/>
    <property type="match status" value="1"/>
</dbReference>
<evidence type="ECO:0000256" key="5">
    <source>
        <dbReference type="ARBA" id="ARBA00023033"/>
    </source>
</evidence>
<dbReference type="InterPro" id="IPR036396">
    <property type="entry name" value="Cyt_P450_sf"/>
</dbReference>
<organism evidence="7 8">
    <name type="scientific">Cadophora malorum</name>
    <dbReference type="NCBI Taxonomy" id="108018"/>
    <lineage>
        <taxon>Eukaryota</taxon>
        <taxon>Fungi</taxon>
        <taxon>Dikarya</taxon>
        <taxon>Ascomycota</taxon>
        <taxon>Pezizomycotina</taxon>
        <taxon>Leotiomycetes</taxon>
        <taxon>Helotiales</taxon>
        <taxon>Ploettnerulaceae</taxon>
        <taxon>Cadophora</taxon>
    </lineage>
</organism>
<dbReference type="Proteomes" id="UP000664132">
    <property type="component" value="Unassembled WGS sequence"/>
</dbReference>
<dbReference type="GO" id="GO:0005506">
    <property type="term" value="F:iron ion binding"/>
    <property type="evidence" value="ECO:0007669"/>
    <property type="project" value="InterPro"/>
</dbReference>